<protein>
    <submittedName>
        <fullName evidence="1">Uncharacterized protein</fullName>
    </submittedName>
</protein>
<dbReference type="EMBL" id="KV019709">
    <property type="protein sequence ID" value="KZV15610.1"/>
    <property type="molecule type" value="Genomic_DNA"/>
</dbReference>
<name>A0A2Z7A9I1_9LAMI</name>
<evidence type="ECO:0000313" key="1">
    <source>
        <dbReference type="EMBL" id="KZV15610.1"/>
    </source>
</evidence>
<organism evidence="1 2">
    <name type="scientific">Dorcoceras hygrometricum</name>
    <dbReference type="NCBI Taxonomy" id="472368"/>
    <lineage>
        <taxon>Eukaryota</taxon>
        <taxon>Viridiplantae</taxon>
        <taxon>Streptophyta</taxon>
        <taxon>Embryophyta</taxon>
        <taxon>Tracheophyta</taxon>
        <taxon>Spermatophyta</taxon>
        <taxon>Magnoliopsida</taxon>
        <taxon>eudicotyledons</taxon>
        <taxon>Gunneridae</taxon>
        <taxon>Pentapetalae</taxon>
        <taxon>asterids</taxon>
        <taxon>lamiids</taxon>
        <taxon>Lamiales</taxon>
        <taxon>Gesneriaceae</taxon>
        <taxon>Didymocarpoideae</taxon>
        <taxon>Trichosporeae</taxon>
        <taxon>Loxocarpinae</taxon>
        <taxon>Dorcoceras</taxon>
    </lineage>
</organism>
<evidence type="ECO:0000313" key="2">
    <source>
        <dbReference type="Proteomes" id="UP000250235"/>
    </source>
</evidence>
<keyword evidence="2" id="KW-1185">Reference proteome</keyword>
<reference evidence="1 2" key="1">
    <citation type="journal article" date="2015" name="Proc. Natl. Acad. Sci. U.S.A.">
        <title>The resurrection genome of Boea hygrometrica: A blueprint for survival of dehydration.</title>
        <authorList>
            <person name="Xiao L."/>
            <person name="Yang G."/>
            <person name="Zhang L."/>
            <person name="Yang X."/>
            <person name="Zhao S."/>
            <person name="Ji Z."/>
            <person name="Zhou Q."/>
            <person name="Hu M."/>
            <person name="Wang Y."/>
            <person name="Chen M."/>
            <person name="Xu Y."/>
            <person name="Jin H."/>
            <person name="Xiao X."/>
            <person name="Hu G."/>
            <person name="Bao F."/>
            <person name="Hu Y."/>
            <person name="Wan P."/>
            <person name="Li L."/>
            <person name="Deng X."/>
            <person name="Kuang T."/>
            <person name="Xiang C."/>
            <person name="Zhu J.K."/>
            <person name="Oliver M.J."/>
            <person name="He Y."/>
        </authorList>
    </citation>
    <scope>NUCLEOTIDE SEQUENCE [LARGE SCALE GENOMIC DNA]</scope>
    <source>
        <strain evidence="2">cv. XS01</strain>
    </source>
</reference>
<accession>A0A2Z7A9I1</accession>
<gene>
    <name evidence="1" type="ORF">F511_39970</name>
</gene>
<dbReference type="Proteomes" id="UP000250235">
    <property type="component" value="Unassembled WGS sequence"/>
</dbReference>
<dbReference type="AlphaFoldDB" id="A0A2Z7A9I1"/>
<sequence>MASESELIKIAREGFEIIEKYFVKRPPKARLHQAYAPSRNYPARGPEPNNHRYVYHPQESLVVYQHAAADASVITGHDAAFFSADNNLRRNPMRTAY</sequence>
<proteinExistence type="predicted"/>